<evidence type="ECO:0000256" key="1">
    <source>
        <dbReference type="ARBA" id="ARBA00004689"/>
    </source>
</evidence>
<keyword evidence="11" id="KW-0963">Cytoplasm</keyword>
<dbReference type="SUPFAM" id="SSF110921">
    <property type="entry name" value="2-isopropylmalate synthase LeuA, allosteric (dimerisation) domain"/>
    <property type="match status" value="1"/>
</dbReference>
<dbReference type="UniPathway" id="UPA00048">
    <property type="reaction ID" value="UER00070"/>
</dbReference>
<evidence type="ECO:0000256" key="10">
    <source>
        <dbReference type="ARBA" id="ARBA00023304"/>
    </source>
</evidence>
<dbReference type="InterPro" id="IPR000891">
    <property type="entry name" value="PYR_CT"/>
</dbReference>
<feature type="region of interest" description="Regulatory domain" evidence="11">
    <location>
        <begin position="412"/>
        <end position="524"/>
    </location>
</feature>
<dbReference type="EC" id="2.3.3.13" evidence="3 11"/>
<dbReference type="GO" id="GO:0005737">
    <property type="term" value="C:cytoplasm"/>
    <property type="evidence" value="ECO:0007669"/>
    <property type="project" value="UniProtKB-UniRule"/>
</dbReference>
<name>A0A5C6AFW7_9BACT</name>
<dbReference type="PROSITE" id="PS00815">
    <property type="entry name" value="AIPM_HOMOCIT_SYNTH_1"/>
    <property type="match status" value="1"/>
</dbReference>
<dbReference type="FunFam" id="3.20.20.70:FF:000010">
    <property type="entry name" value="2-isopropylmalate synthase"/>
    <property type="match status" value="1"/>
</dbReference>
<evidence type="ECO:0000256" key="9">
    <source>
        <dbReference type="ARBA" id="ARBA00023211"/>
    </source>
</evidence>
<dbReference type="GO" id="GO:0003852">
    <property type="term" value="F:2-isopropylmalate synthase activity"/>
    <property type="evidence" value="ECO:0007669"/>
    <property type="project" value="UniProtKB-UniRule"/>
</dbReference>
<comment type="pathway">
    <text evidence="1 11">Amino-acid biosynthesis; L-leucine biosynthesis; L-leucine from 3-methyl-2-oxobutanoate: step 1/4.</text>
</comment>
<dbReference type="SUPFAM" id="SSF51569">
    <property type="entry name" value="Aldolase"/>
    <property type="match status" value="1"/>
</dbReference>
<keyword evidence="6 11" id="KW-0028">Amino-acid biosynthesis</keyword>
<dbReference type="Pfam" id="PF00682">
    <property type="entry name" value="HMGL-like"/>
    <property type="match status" value="1"/>
</dbReference>
<dbReference type="AlphaFoldDB" id="A0A5C6AFW7"/>
<comment type="catalytic activity">
    <reaction evidence="11">
        <text>3-methyl-2-oxobutanoate + acetyl-CoA + H2O = (2S)-2-isopropylmalate + CoA + H(+)</text>
        <dbReference type="Rhea" id="RHEA:21524"/>
        <dbReference type="ChEBI" id="CHEBI:1178"/>
        <dbReference type="ChEBI" id="CHEBI:11851"/>
        <dbReference type="ChEBI" id="CHEBI:15377"/>
        <dbReference type="ChEBI" id="CHEBI:15378"/>
        <dbReference type="ChEBI" id="CHEBI:57287"/>
        <dbReference type="ChEBI" id="CHEBI:57288"/>
        <dbReference type="EC" id="2.3.3.13"/>
    </reaction>
</comment>
<evidence type="ECO:0000256" key="7">
    <source>
        <dbReference type="ARBA" id="ARBA00022679"/>
    </source>
</evidence>
<organism evidence="14 15">
    <name type="scientific">Stieleria varia</name>
    <dbReference type="NCBI Taxonomy" id="2528005"/>
    <lineage>
        <taxon>Bacteria</taxon>
        <taxon>Pseudomonadati</taxon>
        <taxon>Planctomycetota</taxon>
        <taxon>Planctomycetia</taxon>
        <taxon>Pirellulales</taxon>
        <taxon>Pirellulaceae</taxon>
        <taxon>Stieleria</taxon>
    </lineage>
</organism>
<feature type="binding site" evidence="11">
    <location>
        <position position="34"/>
    </location>
    <ligand>
        <name>Mn(2+)</name>
        <dbReference type="ChEBI" id="CHEBI:29035"/>
    </ligand>
</feature>
<keyword evidence="8 11" id="KW-0479">Metal-binding</keyword>
<dbReference type="InterPro" id="IPR050073">
    <property type="entry name" value="2-IPM_HCS-like"/>
</dbReference>
<dbReference type="PANTHER" id="PTHR10277">
    <property type="entry name" value="HOMOCITRATE SYNTHASE-RELATED"/>
    <property type="match status" value="1"/>
</dbReference>
<dbReference type="InterPro" id="IPR002034">
    <property type="entry name" value="AIPM/Hcit_synth_CS"/>
</dbReference>
<sequence>MAMPETAPVPNDSVTETPPQPTRQIRIFDTTLRDGEQSPGASMNLAEKLEVAQSLADLGVDIIEAGFPIASPGDFEAVQQIARTIKGSTICGLARCNDKDIDAAGKAVGPAESSRIHVFLATSAIHREFKLRMTTDEIVRRAVAGVQRAVSLCDDVEFSPEDACRTEHDFLCRVVEAAIDAGATTINVPDTVGYVTPEEVFKIFDMLRNRVPNIDKAVLSTHCHDDLGMAVANSLAAVAAGAGQIECTINGIGERAGNAALEEVVMAMKTRSDFYHCQTRIDTKRLVPISRLVSSTTGINVQRNKAIVGRNAFAHESGIHQDGMLKERSTYEIMSPEDVGVAKTDLVLGKHSGRAALADRAQSLGYHLDAEQLQTVFDQFKILADKKKEIYDGDIIALIRQEIRADTEQGWKLIDYVVTSGKNITPEVQMTLRKGDNEQSVKVAQGDGPIDAAFWAVEKITGVEVVCKDFRVHSATLGRDAIGEVNLEVEHKGQLYRGVGLSTDSVESTILAMLNAINQIENRS</sequence>
<proteinExistence type="inferred from homology"/>
<comment type="caution">
    <text evidence="14">The sequence shown here is derived from an EMBL/GenBank/DDBJ whole genome shotgun (WGS) entry which is preliminary data.</text>
</comment>
<dbReference type="FunFam" id="1.10.238.260:FF:000001">
    <property type="entry name" value="2-isopropylmalate synthase"/>
    <property type="match status" value="1"/>
</dbReference>
<dbReference type="EMBL" id="SJPN01000006">
    <property type="protein sequence ID" value="TWT98327.1"/>
    <property type="molecule type" value="Genomic_DNA"/>
</dbReference>
<evidence type="ECO:0000259" key="13">
    <source>
        <dbReference type="PROSITE" id="PS50991"/>
    </source>
</evidence>
<keyword evidence="15" id="KW-1185">Reference proteome</keyword>
<dbReference type="NCBIfam" id="NF002086">
    <property type="entry name" value="PRK00915.1-3"/>
    <property type="match status" value="1"/>
</dbReference>
<keyword evidence="9 11" id="KW-0464">Manganese</keyword>
<feature type="binding site" evidence="11">
    <location>
        <position position="224"/>
    </location>
    <ligand>
        <name>Mn(2+)</name>
        <dbReference type="ChEBI" id="CHEBI:29035"/>
    </ligand>
</feature>
<dbReference type="PROSITE" id="PS50991">
    <property type="entry name" value="PYR_CT"/>
    <property type="match status" value="1"/>
</dbReference>
<evidence type="ECO:0000256" key="2">
    <source>
        <dbReference type="ARBA" id="ARBA00009396"/>
    </source>
</evidence>
<evidence type="ECO:0000313" key="15">
    <source>
        <dbReference type="Proteomes" id="UP000320176"/>
    </source>
</evidence>
<evidence type="ECO:0000256" key="8">
    <source>
        <dbReference type="ARBA" id="ARBA00022723"/>
    </source>
</evidence>
<dbReference type="Gene3D" id="3.30.160.270">
    <property type="match status" value="1"/>
</dbReference>
<dbReference type="PROSITE" id="PS00816">
    <property type="entry name" value="AIPM_HOMOCIT_SYNTH_2"/>
    <property type="match status" value="1"/>
</dbReference>
<dbReference type="PANTHER" id="PTHR10277:SF9">
    <property type="entry name" value="2-ISOPROPYLMALATE SYNTHASE 1, CHLOROPLASTIC-RELATED"/>
    <property type="match status" value="1"/>
</dbReference>
<comment type="similarity">
    <text evidence="2 11">Belongs to the alpha-IPM synthase/homocitrate synthase family. LeuA type 1 subfamily.</text>
</comment>
<evidence type="ECO:0000313" key="14">
    <source>
        <dbReference type="EMBL" id="TWT98327.1"/>
    </source>
</evidence>
<comment type="cofactor">
    <cofactor evidence="11">
        <name>Mn(2+)</name>
        <dbReference type="ChEBI" id="CHEBI:29035"/>
    </cofactor>
</comment>
<evidence type="ECO:0000256" key="12">
    <source>
        <dbReference type="SAM" id="MobiDB-lite"/>
    </source>
</evidence>
<gene>
    <name evidence="14" type="primary">leuA_1</name>
    <name evidence="11" type="synonym">leuA</name>
    <name evidence="14" type="ORF">Pla52n_48390</name>
</gene>
<feature type="binding site" evidence="11">
    <location>
        <position position="258"/>
    </location>
    <ligand>
        <name>Mn(2+)</name>
        <dbReference type="ChEBI" id="CHEBI:29035"/>
    </ligand>
</feature>
<feature type="binding site" evidence="11">
    <location>
        <position position="222"/>
    </location>
    <ligand>
        <name>Mn(2+)</name>
        <dbReference type="ChEBI" id="CHEBI:29035"/>
    </ligand>
</feature>
<feature type="region of interest" description="Disordered" evidence="12">
    <location>
        <begin position="1"/>
        <end position="22"/>
    </location>
</feature>
<keyword evidence="10 11" id="KW-0100">Branched-chain amino acid biosynthesis</keyword>
<dbReference type="InterPro" id="IPR005671">
    <property type="entry name" value="LeuA_bact_synth"/>
</dbReference>
<accession>A0A5C6AFW7</accession>
<dbReference type="GO" id="GO:0003985">
    <property type="term" value="F:acetyl-CoA C-acetyltransferase activity"/>
    <property type="evidence" value="ECO:0007669"/>
    <property type="project" value="UniProtKB-UniRule"/>
</dbReference>
<evidence type="ECO:0000256" key="4">
    <source>
        <dbReference type="ARBA" id="ARBA00018198"/>
    </source>
</evidence>
<dbReference type="NCBIfam" id="TIGR00973">
    <property type="entry name" value="leuA_bact"/>
    <property type="match status" value="1"/>
</dbReference>
<comment type="subunit">
    <text evidence="11">Homodimer.</text>
</comment>
<dbReference type="InterPro" id="IPR013709">
    <property type="entry name" value="2-isopropylmalate_synth_dimer"/>
</dbReference>
<dbReference type="Gene3D" id="3.20.20.70">
    <property type="entry name" value="Aldolase class I"/>
    <property type="match status" value="1"/>
</dbReference>
<dbReference type="InterPro" id="IPR054691">
    <property type="entry name" value="LeuA/HCS_post-cat"/>
</dbReference>
<protein>
    <recommendedName>
        <fullName evidence="4 11">2-isopropylmalate synthase</fullName>
        <ecNumber evidence="3 11">2.3.3.13</ecNumber>
    </recommendedName>
    <alternativeName>
        <fullName evidence="11">Alpha-IPM synthase</fullName>
    </alternativeName>
    <alternativeName>
        <fullName evidence="11">Alpha-isopropylmalate synthase</fullName>
    </alternativeName>
</protein>
<comment type="function">
    <text evidence="11">Catalyzes the condensation of the acetyl group of acetyl-CoA with 3-methyl-2-oxobutanoate (2-ketoisovalerate) to form 3-carboxy-3-hydroxy-4-methylpentanoate (2-isopropylmalate).</text>
</comment>
<reference evidence="14 15" key="1">
    <citation type="submission" date="2019-02" db="EMBL/GenBank/DDBJ databases">
        <title>Deep-cultivation of Planctomycetes and their phenomic and genomic characterization uncovers novel biology.</title>
        <authorList>
            <person name="Wiegand S."/>
            <person name="Jogler M."/>
            <person name="Boedeker C."/>
            <person name="Pinto D."/>
            <person name="Vollmers J."/>
            <person name="Rivas-Marin E."/>
            <person name="Kohn T."/>
            <person name="Peeters S.H."/>
            <person name="Heuer A."/>
            <person name="Rast P."/>
            <person name="Oberbeckmann S."/>
            <person name="Bunk B."/>
            <person name="Jeske O."/>
            <person name="Meyerdierks A."/>
            <person name="Storesund J.E."/>
            <person name="Kallscheuer N."/>
            <person name="Luecker S."/>
            <person name="Lage O.M."/>
            <person name="Pohl T."/>
            <person name="Merkel B.J."/>
            <person name="Hornburger P."/>
            <person name="Mueller R.-W."/>
            <person name="Bruemmer F."/>
            <person name="Labrenz M."/>
            <person name="Spormann A.M."/>
            <person name="Op Den Camp H."/>
            <person name="Overmann J."/>
            <person name="Amann R."/>
            <person name="Jetten M.S.M."/>
            <person name="Mascher T."/>
            <person name="Medema M.H."/>
            <person name="Devos D.P."/>
            <person name="Kaster A.-K."/>
            <person name="Ovreas L."/>
            <person name="Rohde M."/>
            <person name="Galperin M.Y."/>
            <person name="Jogler C."/>
        </authorList>
    </citation>
    <scope>NUCLEOTIDE SEQUENCE [LARGE SCALE GENOMIC DNA]</scope>
    <source>
        <strain evidence="14 15">Pla52n</strain>
    </source>
</reference>
<dbReference type="SMART" id="SM00917">
    <property type="entry name" value="LeuA_dimer"/>
    <property type="match status" value="1"/>
</dbReference>
<dbReference type="InterPro" id="IPR036230">
    <property type="entry name" value="LeuA_allosteric_dom_sf"/>
</dbReference>
<evidence type="ECO:0000256" key="11">
    <source>
        <dbReference type="HAMAP-Rule" id="MF_01025"/>
    </source>
</evidence>
<keyword evidence="5 11" id="KW-0432">Leucine biosynthesis</keyword>
<dbReference type="GO" id="GO:0009098">
    <property type="term" value="P:L-leucine biosynthetic process"/>
    <property type="evidence" value="ECO:0007669"/>
    <property type="project" value="UniProtKB-UniRule"/>
</dbReference>
<dbReference type="Pfam" id="PF08502">
    <property type="entry name" value="LeuA_dimer"/>
    <property type="match status" value="1"/>
</dbReference>
<feature type="domain" description="Pyruvate carboxyltransferase" evidence="13">
    <location>
        <begin position="25"/>
        <end position="287"/>
    </location>
</feature>
<dbReference type="Proteomes" id="UP000320176">
    <property type="component" value="Unassembled WGS sequence"/>
</dbReference>
<evidence type="ECO:0000256" key="3">
    <source>
        <dbReference type="ARBA" id="ARBA00012973"/>
    </source>
</evidence>
<keyword evidence="14" id="KW-0012">Acyltransferase</keyword>
<dbReference type="Gene3D" id="1.10.238.260">
    <property type="match status" value="1"/>
</dbReference>
<dbReference type="GO" id="GO:0030145">
    <property type="term" value="F:manganese ion binding"/>
    <property type="evidence" value="ECO:0007669"/>
    <property type="project" value="UniProtKB-UniRule"/>
</dbReference>
<evidence type="ECO:0000256" key="6">
    <source>
        <dbReference type="ARBA" id="ARBA00022605"/>
    </source>
</evidence>
<dbReference type="HAMAP" id="MF_01025">
    <property type="entry name" value="LeuA_type1"/>
    <property type="match status" value="1"/>
</dbReference>
<evidence type="ECO:0000256" key="5">
    <source>
        <dbReference type="ARBA" id="ARBA00022430"/>
    </source>
</evidence>
<keyword evidence="7 11" id="KW-0808">Transferase</keyword>
<dbReference type="Pfam" id="PF22617">
    <property type="entry name" value="HCS_D2"/>
    <property type="match status" value="1"/>
</dbReference>
<dbReference type="CDD" id="cd07940">
    <property type="entry name" value="DRE_TIM_IPMS"/>
    <property type="match status" value="1"/>
</dbReference>
<dbReference type="InterPro" id="IPR013785">
    <property type="entry name" value="Aldolase_TIM"/>
</dbReference>